<dbReference type="InterPro" id="IPR001537">
    <property type="entry name" value="SpoU_MeTrfase"/>
</dbReference>
<evidence type="ECO:0000259" key="5">
    <source>
        <dbReference type="Pfam" id="PF22435"/>
    </source>
</evidence>
<dbReference type="InterPro" id="IPR029064">
    <property type="entry name" value="Ribosomal_eL30-like_sf"/>
</dbReference>
<dbReference type="SUPFAM" id="SSF75217">
    <property type="entry name" value="alpha/beta knot"/>
    <property type="match status" value="1"/>
</dbReference>
<dbReference type="Proteomes" id="UP000180254">
    <property type="component" value="Unassembled WGS sequence"/>
</dbReference>
<evidence type="ECO:0000313" key="6">
    <source>
        <dbReference type="EMBL" id="OHW63151.1"/>
    </source>
</evidence>
<dbReference type="AlphaFoldDB" id="A0A1S1V954"/>
<dbReference type="GO" id="GO:0008173">
    <property type="term" value="F:RNA methyltransferase activity"/>
    <property type="evidence" value="ECO:0007669"/>
    <property type="project" value="InterPro"/>
</dbReference>
<evidence type="ECO:0000313" key="7">
    <source>
        <dbReference type="Proteomes" id="UP000180254"/>
    </source>
</evidence>
<dbReference type="Gene3D" id="3.30.1330.30">
    <property type="match status" value="1"/>
</dbReference>
<reference evidence="6 7" key="1">
    <citation type="submission" date="2016-09" db="EMBL/GenBank/DDBJ databases">
        <title>Genome sequence of Eubacterium angustum.</title>
        <authorList>
            <person name="Poehlein A."/>
            <person name="Daniel R."/>
        </authorList>
    </citation>
    <scope>NUCLEOTIDE SEQUENCE [LARGE SCALE GENOMIC DNA]</scope>
    <source>
        <strain evidence="6 7">DSM 1989</strain>
    </source>
</reference>
<dbReference type="EMBL" id="MKIE01000001">
    <property type="protein sequence ID" value="OHW63151.1"/>
    <property type="molecule type" value="Genomic_DNA"/>
</dbReference>
<dbReference type="InterPro" id="IPR029028">
    <property type="entry name" value="Alpha/beta_knot_MTases"/>
</dbReference>
<feature type="domain" description="MRM3-like substrate binding" evidence="5">
    <location>
        <begin position="12"/>
        <end position="102"/>
    </location>
</feature>
<sequence length="271" mass="30570">MKHGLEIDSHSNPRFKWLKSLLKKRSRWKESAFIIEGVRSVEQALDSEHEVECIAYSDLIRKTDRGSNLLERIQRSNTKNFCLDEKLFREISDTEEPQWIMAVVKFGFKSLEESLKTEGNFFVLLDRVQDPGNMGTIIRTGEAFGANGIIVTDGCVDVYNSKTVRSTMGALLDISLIYYEDIEEAISELKSRGIKIVSSSLNTENMLYDIDLREDMALVVGNEGSGISERVVELSDELAKIPMVGKAESLNAGVASGVFMYEVLRQRIEQK</sequence>
<feature type="domain" description="tRNA/rRNA methyltransferase SpoU type" evidence="4">
    <location>
        <begin position="121"/>
        <end position="261"/>
    </location>
</feature>
<gene>
    <name evidence="6" type="primary">aviRb</name>
    <name evidence="6" type="ORF">EUAN_00130</name>
</gene>
<keyword evidence="2 6" id="KW-0489">Methyltransferase</keyword>
<organism evidence="6 7">
    <name type="scientific">Andreesenia angusta</name>
    <dbReference type="NCBI Taxonomy" id="39480"/>
    <lineage>
        <taxon>Bacteria</taxon>
        <taxon>Bacillati</taxon>
        <taxon>Bacillota</taxon>
        <taxon>Tissierellia</taxon>
        <taxon>Tissierellales</taxon>
        <taxon>Gottschalkiaceae</taxon>
        <taxon>Andreesenia</taxon>
    </lineage>
</organism>
<dbReference type="Pfam" id="PF22435">
    <property type="entry name" value="MRM3-like_sub_bind"/>
    <property type="match status" value="1"/>
</dbReference>
<dbReference type="GO" id="GO:0003723">
    <property type="term" value="F:RNA binding"/>
    <property type="evidence" value="ECO:0007669"/>
    <property type="project" value="InterPro"/>
</dbReference>
<evidence type="ECO:0000256" key="1">
    <source>
        <dbReference type="ARBA" id="ARBA00007228"/>
    </source>
</evidence>
<evidence type="ECO:0000256" key="2">
    <source>
        <dbReference type="ARBA" id="ARBA00022603"/>
    </source>
</evidence>
<dbReference type="GO" id="GO:0032259">
    <property type="term" value="P:methylation"/>
    <property type="evidence" value="ECO:0007669"/>
    <property type="project" value="UniProtKB-KW"/>
</dbReference>
<dbReference type="STRING" id="39480.EUAN_00130"/>
<dbReference type="Pfam" id="PF00588">
    <property type="entry name" value="SpoU_methylase"/>
    <property type="match status" value="1"/>
</dbReference>
<evidence type="ECO:0000256" key="3">
    <source>
        <dbReference type="ARBA" id="ARBA00022679"/>
    </source>
</evidence>
<keyword evidence="3 6" id="KW-0808">Transferase</keyword>
<dbReference type="EC" id="2.1.1.208" evidence="6"/>
<protein>
    <submittedName>
        <fullName evidence="6">23S rRNA (Uridine(2479)-2'-O)-methyltransferase</fullName>
        <ecNumber evidence="6">2.1.1.208</ecNumber>
    </submittedName>
</protein>
<dbReference type="InterPro" id="IPR029026">
    <property type="entry name" value="tRNA_m1G_MTases_N"/>
</dbReference>
<dbReference type="InterPro" id="IPR051259">
    <property type="entry name" value="rRNA_Methyltransferase"/>
</dbReference>
<dbReference type="Gene3D" id="3.40.1280.10">
    <property type="match status" value="1"/>
</dbReference>
<dbReference type="InterPro" id="IPR053888">
    <property type="entry name" value="MRM3-like_sub_bind"/>
</dbReference>
<dbReference type="OrthoDB" id="9785673at2"/>
<comment type="caution">
    <text evidence="6">The sequence shown here is derived from an EMBL/GenBank/DDBJ whole genome shotgun (WGS) entry which is preliminary data.</text>
</comment>
<name>A0A1S1V954_9FIRM</name>
<dbReference type="PANTHER" id="PTHR43191:SF2">
    <property type="entry name" value="RRNA METHYLTRANSFERASE 3, MITOCHONDRIAL"/>
    <property type="match status" value="1"/>
</dbReference>
<evidence type="ECO:0000259" key="4">
    <source>
        <dbReference type="Pfam" id="PF00588"/>
    </source>
</evidence>
<dbReference type="PANTHER" id="PTHR43191">
    <property type="entry name" value="RRNA METHYLTRANSFERASE 3"/>
    <property type="match status" value="1"/>
</dbReference>
<accession>A0A1S1V954</accession>
<dbReference type="RefSeq" id="WP_071060441.1">
    <property type="nucleotide sequence ID" value="NZ_MKIE01000001.1"/>
</dbReference>
<proteinExistence type="inferred from homology"/>
<dbReference type="CDD" id="cd18095">
    <property type="entry name" value="SpoU-like_rRNA-MTase"/>
    <property type="match status" value="1"/>
</dbReference>
<dbReference type="GO" id="GO:0006396">
    <property type="term" value="P:RNA processing"/>
    <property type="evidence" value="ECO:0007669"/>
    <property type="project" value="InterPro"/>
</dbReference>
<keyword evidence="7" id="KW-1185">Reference proteome</keyword>
<dbReference type="SUPFAM" id="SSF55315">
    <property type="entry name" value="L30e-like"/>
    <property type="match status" value="1"/>
</dbReference>
<comment type="similarity">
    <text evidence="1">Belongs to the class IV-like SAM-binding methyltransferase superfamily. RNA methyltransferase TrmH family.</text>
</comment>